<evidence type="ECO:0000256" key="1">
    <source>
        <dbReference type="SAM" id="MobiDB-lite"/>
    </source>
</evidence>
<feature type="compositionally biased region" description="Acidic residues" evidence="1">
    <location>
        <begin position="150"/>
        <end position="170"/>
    </location>
</feature>
<sequence>MDTKNIHKNTAIKYPNERHYIRPSKKMQTAMVDDDLLEFLVRVADNPAEWNKIQRVLNMLGREEMGMPEGSDAVASTSPTIITTSMTGTPETMVPTPPQKVTAPVLQLQQLKTTPQTVTSSSWPSGDWILEVVEKIRATAKARRKGTGSDAEDTYDYDEDDGGDDEDDYSNDEIEEIEEPAVAPTDASIVPATAHSPPPQPPRLMAGHMSRYQFKRIDGRPDDGRVNGTYVAVVESDRPSRGVIYDPFPLDTHDND</sequence>
<feature type="region of interest" description="Disordered" evidence="1">
    <location>
        <begin position="140"/>
        <end position="170"/>
    </location>
</feature>
<dbReference type="AlphaFoldDB" id="A0A5E4MJU4"/>
<feature type="region of interest" description="Disordered" evidence="1">
    <location>
        <begin position="183"/>
        <end position="206"/>
    </location>
</feature>
<proteinExistence type="predicted"/>
<dbReference type="Proteomes" id="UP000325440">
    <property type="component" value="Unassembled WGS sequence"/>
</dbReference>
<name>A0A5E4MJU4_9HEMI</name>
<protein>
    <submittedName>
        <fullName evidence="2">Uncharacterized protein</fullName>
    </submittedName>
</protein>
<evidence type="ECO:0000313" key="3">
    <source>
        <dbReference type="Proteomes" id="UP000325440"/>
    </source>
</evidence>
<keyword evidence="3" id="KW-1185">Reference proteome</keyword>
<evidence type="ECO:0000313" key="2">
    <source>
        <dbReference type="EMBL" id="VVC30691.1"/>
    </source>
</evidence>
<accession>A0A5E4MJU4</accession>
<organism evidence="2 3">
    <name type="scientific">Cinara cedri</name>
    <dbReference type="NCBI Taxonomy" id="506608"/>
    <lineage>
        <taxon>Eukaryota</taxon>
        <taxon>Metazoa</taxon>
        <taxon>Ecdysozoa</taxon>
        <taxon>Arthropoda</taxon>
        <taxon>Hexapoda</taxon>
        <taxon>Insecta</taxon>
        <taxon>Pterygota</taxon>
        <taxon>Neoptera</taxon>
        <taxon>Paraneoptera</taxon>
        <taxon>Hemiptera</taxon>
        <taxon>Sternorrhyncha</taxon>
        <taxon>Aphidomorpha</taxon>
        <taxon>Aphidoidea</taxon>
        <taxon>Aphididae</taxon>
        <taxon>Lachninae</taxon>
        <taxon>Cinara</taxon>
    </lineage>
</organism>
<reference evidence="2 3" key="1">
    <citation type="submission" date="2019-08" db="EMBL/GenBank/DDBJ databases">
        <authorList>
            <person name="Alioto T."/>
            <person name="Alioto T."/>
            <person name="Gomez Garrido J."/>
        </authorList>
    </citation>
    <scope>NUCLEOTIDE SEQUENCE [LARGE SCALE GENOMIC DNA]</scope>
</reference>
<dbReference type="OrthoDB" id="6628304at2759"/>
<gene>
    <name evidence="2" type="ORF">CINCED_3A010537</name>
</gene>
<dbReference type="EMBL" id="CABPRJ010000532">
    <property type="protein sequence ID" value="VVC30691.1"/>
    <property type="molecule type" value="Genomic_DNA"/>
</dbReference>